<evidence type="ECO:0000313" key="2">
    <source>
        <dbReference type="EMBL" id="CAE6449337.1"/>
    </source>
</evidence>
<feature type="region of interest" description="Disordered" evidence="1">
    <location>
        <begin position="151"/>
        <end position="178"/>
    </location>
</feature>
<feature type="compositionally biased region" description="Polar residues" evidence="1">
    <location>
        <begin position="194"/>
        <end position="204"/>
    </location>
</feature>
<feature type="compositionally biased region" description="Pro residues" evidence="1">
    <location>
        <begin position="234"/>
        <end position="245"/>
    </location>
</feature>
<feature type="region of interest" description="Disordered" evidence="1">
    <location>
        <begin position="191"/>
        <end position="245"/>
    </location>
</feature>
<feature type="compositionally biased region" description="Basic and acidic residues" evidence="1">
    <location>
        <begin position="13"/>
        <end position="32"/>
    </location>
</feature>
<comment type="caution">
    <text evidence="2">The sequence shown here is derived from an EMBL/GenBank/DDBJ whole genome shotgun (WGS) entry which is preliminary data.</text>
</comment>
<name>A0A8H3GEU0_9AGAM</name>
<protein>
    <submittedName>
        <fullName evidence="2">Uncharacterized protein</fullName>
    </submittedName>
</protein>
<feature type="compositionally biased region" description="Low complexity" evidence="1">
    <location>
        <begin position="93"/>
        <end position="115"/>
    </location>
</feature>
<proteinExistence type="predicted"/>
<gene>
    <name evidence="2" type="ORF">RDB_LOCUS77444</name>
</gene>
<feature type="compositionally biased region" description="Basic and acidic residues" evidence="1">
    <location>
        <begin position="219"/>
        <end position="230"/>
    </location>
</feature>
<evidence type="ECO:0000256" key="1">
    <source>
        <dbReference type="SAM" id="MobiDB-lite"/>
    </source>
</evidence>
<accession>A0A8H3GEU0</accession>
<dbReference type="Proteomes" id="UP000663826">
    <property type="component" value="Unassembled WGS sequence"/>
</dbReference>
<organism evidence="2 3">
    <name type="scientific">Rhizoctonia solani</name>
    <dbReference type="NCBI Taxonomy" id="456999"/>
    <lineage>
        <taxon>Eukaryota</taxon>
        <taxon>Fungi</taxon>
        <taxon>Dikarya</taxon>
        <taxon>Basidiomycota</taxon>
        <taxon>Agaricomycotina</taxon>
        <taxon>Agaricomycetes</taxon>
        <taxon>Cantharellales</taxon>
        <taxon>Ceratobasidiaceae</taxon>
        <taxon>Rhizoctonia</taxon>
    </lineage>
</organism>
<feature type="region of interest" description="Disordered" evidence="1">
    <location>
        <begin position="1"/>
        <end position="121"/>
    </location>
</feature>
<evidence type="ECO:0000313" key="3">
    <source>
        <dbReference type="Proteomes" id="UP000663826"/>
    </source>
</evidence>
<reference evidence="2" key="1">
    <citation type="submission" date="2021-01" db="EMBL/GenBank/DDBJ databases">
        <authorList>
            <person name="Kaushik A."/>
        </authorList>
    </citation>
    <scope>NUCLEOTIDE SEQUENCE</scope>
    <source>
        <strain evidence="2">AG1-1B</strain>
    </source>
</reference>
<dbReference type="AlphaFoldDB" id="A0A8H3GEU0"/>
<feature type="compositionally biased region" description="Polar residues" evidence="1">
    <location>
        <begin position="39"/>
        <end position="48"/>
    </location>
</feature>
<dbReference type="EMBL" id="CAJMWQ010001397">
    <property type="protein sequence ID" value="CAE6449337.1"/>
    <property type="molecule type" value="Genomic_DNA"/>
</dbReference>
<sequence>MPITYNYIKNRKGRETFIHQNRSDSKPTKTSDADESDGNSDTGYNSGDNGKGNFNKDAYADPVRSEPSSSTSRKGFKEGQVGGEQQVDKETAPAKAPAKAKAAKKSATSDPLLSESDLEDEKLELDPELEAICHSGKFPKTSRKIVKVIIIKSPAKSRNNKPKRTFESEDSEEPEKVMIAKRVRTKMVRKLMQPSVTYARSSAWNPPPTSTPEPEEEPKEQQEDTLEPARRRPSPSPIVPPEEES</sequence>